<comment type="caution">
    <text evidence="1">The sequence shown here is derived from an EMBL/GenBank/DDBJ whole genome shotgun (WGS) entry which is preliminary data.</text>
</comment>
<organism evidence="1 2">
    <name type="scientific">Botrytis elliptica</name>
    <dbReference type="NCBI Taxonomy" id="278938"/>
    <lineage>
        <taxon>Eukaryota</taxon>
        <taxon>Fungi</taxon>
        <taxon>Dikarya</taxon>
        <taxon>Ascomycota</taxon>
        <taxon>Pezizomycotina</taxon>
        <taxon>Leotiomycetes</taxon>
        <taxon>Helotiales</taxon>
        <taxon>Sclerotiniaceae</taxon>
        <taxon>Botrytis</taxon>
    </lineage>
</organism>
<reference evidence="1 2" key="1">
    <citation type="submission" date="2017-12" db="EMBL/GenBank/DDBJ databases">
        <title>Comparative genomics of Botrytis spp.</title>
        <authorList>
            <person name="Valero-Jimenez C.A."/>
            <person name="Tapia P."/>
            <person name="Veloso J."/>
            <person name="Silva-Moreno E."/>
            <person name="Staats M."/>
            <person name="Valdes J.H."/>
            <person name="Van Kan J.A.L."/>
        </authorList>
    </citation>
    <scope>NUCLEOTIDE SEQUENCE [LARGE SCALE GENOMIC DNA]</scope>
    <source>
        <strain evidence="1 2">Be9601</strain>
    </source>
</reference>
<gene>
    <name evidence="1" type="ORF">BELL_1056g00010</name>
</gene>
<protein>
    <submittedName>
        <fullName evidence="1">Uncharacterized protein</fullName>
    </submittedName>
</protein>
<evidence type="ECO:0000313" key="1">
    <source>
        <dbReference type="EMBL" id="TGO63988.1"/>
    </source>
</evidence>
<evidence type="ECO:0000313" key="2">
    <source>
        <dbReference type="Proteomes" id="UP000297229"/>
    </source>
</evidence>
<name>A0A4Z1IRB9_9HELO</name>
<dbReference type="EMBL" id="PQXM01001054">
    <property type="protein sequence ID" value="TGO63988.1"/>
    <property type="molecule type" value="Genomic_DNA"/>
</dbReference>
<accession>A0A4Z1IRB9</accession>
<sequence length="79" mass="8784">MTPKAFTCSYAKHTQCTAKVTVARVGRRSSHKTAVRTVTIRSSTNQLINVRELLHFQAGLLQGRYTPRPASTQSIIANR</sequence>
<dbReference type="Proteomes" id="UP000297229">
    <property type="component" value="Unassembled WGS sequence"/>
</dbReference>
<dbReference type="AlphaFoldDB" id="A0A4Z1IRB9"/>
<proteinExistence type="predicted"/>
<keyword evidence="2" id="KW-1185">Reference proteome</keyword>